<feature type="binding site" evidence="10">
    <location>
        <begin position="147"/>
        <end position="150"/>
    </location>
    <ligand>
        <name>substrate</name>
    </ligand>
</feature>
<name>A0AAP9HEP6_9BACL</name>
<evidence type="ECO:0000256" key="1">
    <source>
        <dbReference type="ARBA" id="ARBA00008023"/>
    </source>
</evidence>
<dbReference type="GO" id="GO:0036220">
    <property type="term" value="F:ITP diphosphatase activity"/>
    <property type="evidence" value="ECO:0007669"/>
    <property type="project" value="UniProtKB-UniRule"/>
</dbReference>
<evidence type="ECO:0000256" key="8">
    <source>
        <dbReference type="ARBA" id="ARBA00051875"/>
    </source>
</evidence>
<dbReference type="EMBL" id="CP046314">
    <property type="protein sequence ID" value="QGS09444.1"/>
    <property type="molecule type" value="Genomic_DNA"/>
</dbReference>
<keyword evidence="3 10" id="KW-0479">Metal-binding</keyword>
<comment type="catalytic activity">
    <reaction evidence="8 10">
        <text>dITP + H2O = dIMP + diphosphate + H(+)</text>
        <dbReference type="Rhea" id="RHEA:28342"/>
        <dbReference type="ChEBI" id="CHEBI:15377"/>
        <dbReference type="ChEBI" id="CHEBI:15378"/>
        <dbReference type="ChEBI" id="CHEBI:33019"/>
        <dbReference type="ChEBI" id="CHEBI:61194"/>
        <dbReference type="ChEBI" id="CHEBI:61382"/>
        <dbReference type="EC" id="3.6.1.66"/>
    </reaction>
</comment>
<dbReference type="GO" id="GO:0036222">
    <property type="term" value="F:XTP diphosphatase activity"/>
    <property type="evidence" value="ECO:0007669"/>
    <property type="project" value="UniProtKB-UniRule"/>
</dbReference>
<evidence type="ECO:0000256" key="9">
    <source>
        <dbReference type="ARBA" id="ARBA00052017"/>
    </source>
</evidence>
<gene>
    <name evidence="12" type="ORF">FOC49_05930</name>
</gene>
<evidence type="ECO:0000256" key="6">
    <source>
        <dbReference type="ARBA" id="ARBA00022842"/>
    </source>
</evidence>
<accession>A0AAP9HEP6</accession>
<keyword evidence="4 10" id="KW-0547">Nucleotide-binding</keyword>
<protein>
    <recommendedName>
        <fullName evidence="10">dITP/XTP pyrophosphatase</fullName>
        <ecNumber evidence="10">3.6.1.66</ecNumber>
    </recommendedName>
    <alternativeName>
        <fullName evidence="10">Non-canonical purine NTP pyrophosphatase</fullName>
    </alternativeName>
    <alternativeName>
        <fullName evidence="10">Non-standard purine NTP pyrophosphatase</fullName>
    </alternativeName>
    <alternativeName>
        <fullName evidence="10">Nucleoside-triphosphate diphosphatase</fullName>
    </alternativeName>
    <alternativeName>
        <fullName evidence="10">Nucleoside-triphosphate pyrophosphatase</fullName>
        <shortName evidence="10">NTPase</shortName>
    </alternativeName>
</protein>
<evidence type="ECO:0000313" key="13">
    <source>
        <dbReference type="Proteomes" id="UP000425411"/>
    </source>
</evidence>
<dbReference type="GO" id="GO:0000166">
    <property type="term" value="F:nucleotide binding"/>
    <property type="evidence" value="ECO:0007669"/>
    <property type="project" value="UniProtKB-KW"/>
</dbReference>
<feature type="binding site" evidence="10">
    <location>
        <begin position="175"/>
        <end position="176"/>
    </location>
    <ligand>
        <name>substrate</name>
    </ligand>
</feature>
<evidence type="ECO:0000256" key="10">
    <source>
        <dbReference type="HAMAP-Rule" id="MF_01405"/>
    </source>
</evidence>
<comment type="catalytic activity">
    <reaction evidence="10">
        <text>ITP + H2O = IMP + diphosphate + H(+)</text>
        <dbReference type="Rhea" id="RHEA:29399"/>
        <dbReference type="ChEBI" id="CHEBI:15377"/>
        <dbReference type="ChEBI" id="CHEBI:15378"/>
        <dbReference type="ChEBI" id="CHEBI:33019"/>
        <dbReference type="ChEBI" id="CHEBI:58053"/>
        <dbReference type="ChEBI" id="CHEBI:61402"/>
        <dbReference type="EC" id="3.6.1.66"/>
    </reaction>
</comment>
<comment type="cofactor">
    <cofactor evidence="10">
        <name>Mg(2+)</name>
        <dbReference type="ChEBI" id="CHEBI:18420"/>
    </cofactor>
    <text evidence="10">Binds 1 Mg(2+) ion per subunit.</text>
</comment>
<dbReference type="AlphaFoldDB" id="A0AAP9HEP6"/>
<dbReference type="GO" id="GO:0009117">
    <property type="term" value="P:nucleotide metabolic process"/>
    <property type="evidence" value="ECO:0007669"/>
    <property type="project" value="UniProtKB-KW"/>
</dbReference>
<comment type="function">
    <text evidence="10">Pyrophosphatase that catalyzes the hydrolysis of nucleoside triphosphates to their monophosphate derivatives, with a high preference for the non-canonical purine nucleotides XTP (xanthosine triphosphate), dITP (deoxyinosine triphosphate) and ITP. Seems to function as a house-cleaning enzyme that removes non-canonical purine nucleotides from the nucleotide pool, thus preventing their incorporation into DNA/RNA and avoiding chromosomal lesions.</text>
</comment>
<dbReference type="Gene3D" id="3.90.950.10">
    <property type="match status" value="1"/>
</dbReference>
<evidence type="ECO:0000313" key="12">
    <source>
        <dbReference type="EMBL" id="QGS09444.1"/>
    </source>
</evidence>
<evidence type="ECO:0000256" key="7">
    <source>
        <dbReference type="ARBA" id="ARBA00023080"/>
    </source>
</evidence>
<sequence length="194" mass="21726">MKNLILASNNAHKVKEIKQILTGYNILTLKEVNFTEDIIEDGDSFEENALIKARTIAKYSGKAAIADDSGLSVDKLNGRPGVYSARYSPEQTDEKNIEKVLTELAGEQSKAKFVSVIAMVTPEGDEFTFRGECEGEIIFEKRGTNGFGYDPIFYVPELNKTFAEISSDEKNAISHRKKSLEKFAKFLKEQDNEN</sequence>
<comment type="caution">
    <text evidence="10">Lacks conserved residue(s) required for the propagation of feature annotation.</text>
</comment>
<evidence type="ECO:0000256" key="11">
    <source>
        <dbReference type="RuleBase" id="RU003781"/>
    </source>
</evidence>
<dbReference type="Pfam" id="PF01725">
    <property type="entry name" value="Ham1p_like"/>
    <property type="match status" value="1"/>
</dbReference>
<dbReference type="SUPFAM" id="SSF52972">
    <property type="entry name" value="ITPase-like"/>
    <property type="match status" value="1"/>
</dbReference>
<dbReference type="GO" id="GO:0017111">
    <property type="term" value="F:ribonucleoside triphosphate phosphatase activity"/>
    <property type="evidence" value="ECO:0007669"/>
    <property type="project" value="InterPro"/>
</dbReference>
<feature type="binding site" evidence="10">
    <location>
        <position position="68"/>
    </location>
    <ligand>
        <name>Mg(2+)</name>
        <dbReference type="ChEBI" id="CHEBI:18420"/>
    </ligand>
</feature>
<dbReference type="GO" id="GO:0005829">
    <property type="term" value="C:cytosol"/>
    <property type="evidence" value="ECO:0007669"/>
    <property type="project" value="TreeGrafter"/>
</dbReference>
<comment type="similarity">
    <text evidence="1 10 11">Belongs to the HAM1 NTPase family.</text>
</comment>
<dbReference type="GO" id="GO:0035870">
    <property type="term" value="F:dITP diphosphatase activity"/>
    <property type="evidence" value="ECO:0007669"/>
    <property type="project" value="UniProtKB-UniRule"/>
</dbReference>
<proteinExistence type="inferred from homology"/>
<dbReference type="InterPro" id="IPR029001">
    <property type="entry name" value="ITPase-like_fam"/>
</dbReference>
<keyword evidence="6 10" id="KW-0460">Magnesium</keyword>
<evidence type="ECO:0000256" key="3">
    <source>
        <dbReference type="ARBA" id="ARBA00022723"/>
    </source>
</evidence>
<evidence type="ECO:0000256" key="2">
    <source>
        <dbReference type="ARBA" id="ARBA00011738"/>
    </source>
</evidence>
<dbReference type="NCBIfam" id="NF011397">
    <property type="entry name" value="PRK14822.1"/>
    <property type="match status" value="1"/>
</dbReference>
<dbReference type="PANTHER" id="PTHR11067">
    <property type="entry name" value="INOSINE TRIPHOSPHATE PYROPHOSPHATASE/HAM1 PROTEIN"/>
    <property type="match status" value="1"/>
</dbReference>
<feature type="active site" description="Proton acceptor" evidence="10">
    <location>
        <position position="68"/>
    </location>
</feature>
<comment type="subunit">
    <text evidence="2 10">Homodimer.</text>
</comment>
<dbReference type="RefSeq" id="WP_004632012.1">
    <property type="nucleotide sequence ID" value="NZ_CAXSSU010000001.1"/>
</dbReference>
<feature type="binding site" evidence="10">
    <location>
        <position position="170"/>
    </location>
    <ligand>
        <name>substrate</name>
    </ligand>
</feature>
<dbReference type="GO" id="GO:0009146">
    <property type="term" value="P:purine nucleoside triphosphate catabolic process"/>
    <property type="evidence" value="ECO:0007669"/>
    <property type="project" value="UniProtKB-UniRule"/>
</dbReference>
<keyword evidence="7 10" id="KW-0546">Nucleotide metabolism</keyword>
<comment type="catalytic activity">
    <reaction evidence="9 10">
        <text>XTP + H2O = XMP + diphosphate + H(+)</text>
        <dbReference type="Rhea" id="RHEA:28610"/>
        <dbReference type="ChEBI" id="CHEBI:15377"/>
        <dbReference type="ChEBI" id="CHEBI:15378"/>
        <dbReference type="ChEBI" id="CHEBI:33019"/>
        <dbReference type="ChEBI" id="CHEBI:57464"/>
        <dbReference type="ChEBI" id="CHEBI:61314"/>
        <dbReference type="EC" id="3.6.1.66"/>
    </reaction>
</comment>
<keyword evidence="5 10" id="KW-0378">Hydrolase</keyword>
<reference evidence="12 13" key="1">
    <citation type="submission" date="2019-11" db="EMBL/GenBank/DDBJ databases">
        <title>FDA dAtabase for Regulatory Grade micrObial Sequences (FDA-ARGOS): Supporting development and validation of Infectious Disease Dx tests.</title>
        <authorList>
            <person name="Turner S."/>
            <person name="Byrd R."/>
            <person name="Tallon L."/>
            <person name="Sadzewicz L."/>
            <person name="Vavikolanu K."/>
            <person name="Mehta A."/>
            <person name="Aluvathingal J."/>
            <person name="Nadendla S."/>
            <person name="Myers T."/>
            <person name="Yan Y."/>
            <person name="Sichtig H."/>
        </authorList>
    </citation>
    <scope>NUCLEOTIDE SEQUENCE [LARGE SCALE GENOMIC DNA]</scope>
    <source>
        <strain evidence="12 13">FDAARGOS_741</strain>
    </source>
</reference>
<dbReference type="EC" id="3.6.1.66" evidence="10"/>
<dbReference type="GO" id="GO:0046872">
    <property type="term" value="F:metal ion binding"/>
    <property type="evidence" value="ECO:0007669"/>
    <property type="project" value="UniProtKB-KW"/>
</dbReference>
<dbReference type="CDD" id="cd00515">
    <property type="entry name" value="HAM1"/>
    <property type="match status" value="1"/>
</dbReference>
<feature type="binding site" evidence="10">
    <location>
        <begin position="8"/>
        <end position="13"/>
    </location>
    <ligand>
        <name>substrate</name>
    </ligand>
</feature>
<dbReference type="Proteomes" id="UP000425411">
    <property type="component" value="Chromosome"/>
</dbReference>
<organism evidence="12 13">
    <name type="scientific">Gemella morbillorum</name>
    <dbReference type="NCBI Taxonomy" id="29391"/>
    <lineage>
        <taxon>Bacteria</taxon>
        <taxon>Bacillati</taxon>
        <taxon>Bacillota</taxon>
        <taxon>Bacilli</taxon>
        <taxon>Bacillales</taxon>
        <taxon>Gemellaceae</taxon>
        <taxon>Gemella</taxon>
    </lineage>
</organism>
<evidence type="ECO:0000256" key="4">
    <source>
        <dbReference type="ARBA" id="ARBA00022741"/>
    </source>
</evidence>
<dbReference type="FunFam" id="3.90.950.10:FF:000001">
    <property type="entry name" value="dITP/XTP pyrophosphatase"/>
    <property type="match status" value="1"/>
</dbReference>
<dbReference type="HAMAP" id="MF_01405">
    <property type="entry name" value="Non_canon_purine_NTPase"/>
    <property type="match status" value="1"/>
</dbReference>
<dbReference type="InterPro" id="IPR002637">
    <property type="entry name" value="RdgB/HAM1"/>
</dbReference>
<dbReference type="PANTHER" id="PTHR11067:SF9">
    <property type="entry name" value="INOSINE TRIPHOSPHATE PYROPHOSPHATASE"/>
    <property type="match status" value="1"/>
</dbReference>
<keyword evidence="13" id="KW-1185">Reference proteome</keyword>
<evidence type="ECO:0000256" key="5">
    <source>
        <dbReference type="ARBA" id="ARBA00022801"/>
    </source>
</evidence>
<dbReference type="NCBIfam" id="TIGR00042">
    <property type="entry name" value="RdgB/HAM1 family non-canonical purine NTP pyrophosphatase"/>
    <property type="match status" value="1"/>
</dbReference>
<dbReference type="InterPro" id="IPR020922">
    <property type="entry name" value="dITP/XTP_pyrophosphatase"/>
</dbReference>
<feature type="binding site" evidence="10">
    <location>
        <position position="69"/>
    </location>
    <ligand>
        <name>substrate</name>
    </ligand>
</feature>